<dbReference type="EMBL" id="AEJC01000523">
    <property type="protein sequence ID" value="EKX62353.1"/>
    <property type="molecule type" value="Genomic_DNA"/>
</dbReference>
<name>L1KPR4_9ACTN</name>
<protein>
    <submittedName>
        <fullName evidence="1">Uncharacterized protein</fullName>
    </submittedName>
</protein>
<proteinExistence type="predicted"/>
<evidence type="ECO:0000313" key="1">
    <source>
        <dbReference type="EMBL" id="EKX62353.1"/>
    </source>
</evidence>
<comment type="caution">
    <text evidence="1">The sequence shown here is derived from an EMBL/GenBank/DDBJ whole genome shotgun (WGS) entry which is preliminary data.</text>
</comment>
<accession>L1KPR4</accession>
<dbReference type="PATRIC" id="fig|698759.3.peg.6954"/>
<keyword evidence="2" id="KW-1185">Reference proteome</keyword>
<reference evidence="1 2" key="1">
    <citation type="submission" date="2012-11" db="EMBL/GenBank/DDBJ databases">
        <authorList>
            <person name="Huguet-Tapia J.C."/>
            <person name="Durkin A.S."/>
            <person name="Pettis G.S."/>
            <person name="Badger J.H."/>
        </authorList>
    </citation>
    <scope>NUCLEOTIDE SEQUENCE [LARGE SCALE GENOMIC DNA]</scope>
    <source>
        <strain evidence="1 2">91-03</strain>
    </source>
</reference>
<evidence type="ECO:0000313" key="2">
    <source>
        <dbReference type="Proteomes" id="UP000010411"/>
    </source>
</evidence>
<dbReference type="AlphaFoldDB" id="L1KPR4"/>
<gene>
    <name evidence="1" type="ORF">STRIP9103_08674</name>
</gene>
<dbReference type="Proteomes" id="UP000010411">
    <property type="component" value="Unassembled WGS sequence"/>
</dbReference>
<sequence length="109" mass="11560">MLRSTSATLLDIKISRDRRRLDRGPGMGVGCRVRRWMSLAPATHESSVQAVVWRVRVVCGCSRPRGGTAHPHSPAPLKSRGCAPLFRGPQGRVSQGRGAVSMCGGGGIG</sequence>
<organism evidence="1 2">
    <name type="scientific">Streptomyces ipomoeae 91-03</name>
    <dbReference type="NCBI Taxonomy" id="698759"/>
    <lineage>
        <taxon>Bacteria</taxon>
        <taxon>Bacillati</taxon>
        <taxon>Actinomycetota</taxon>
        <taxon>Actinomycetes</taxon>
        <taxon>Kitasatosporales</taxon>
        <taxon>Streptomycetaceae</taxon>
        <taxon>Streptomyces</taxon>
    </lineage>
</organism>